<reference evidence="1" key="1">
    <citation type="submission" date="2021-06" db="EMBL/GenBank/DDBJ databases">
        <authorList>
            <person name="Kallberg Y."/>
            <person name="Tangrot J."/>
            <person name="Rosling A."/>
        </authorList>
    </citation>
    <scope>NUCLEOTIDE SEQUENCE</scope>
    <source>
        <strain evidence="1">MA453B</strain>
    </source>
</reference>
<dbReference type="Proteomes" id="UP000789405">
    <property type="component" value="Unassembled WGS sequence"/>
</dbReference>
<dbReference type="OrthoDB" id="10623638at2759"/>
<sequence>MLNNLRDVFGVKNIFRSNEFDKISKQELSTLEKLIGKTCKEIMVIDLRGSSVKKNFCGL</sequence>
<accession>A0A9N9JM21</accession>
<evidence type="ECO:0000313" key="2">
    <source>
        <dbReference type="Proteomes" id="UP000789405"/>
    </source>
</evidence>
<comment type="caution">
    <text evidence="1">The sequence shown here is derived from an EMBL/GenBank/DDBJ whole genome shotgun (WGS) entry which is preliminary data.</text>
</comment>
<organism evidence="1 2">
    <name type="scientific">Dentiscutata erythropus</name>
    <dbReference type="NCBI Taxonomy" id="1348616"/>
    <lineage>
        <taxon>Eukaryota</taxon>
        <taxon>Fungi</taxon>
        <taxon>Fungi incertae sedis</taxon>
        <taxon>Mucoromycota</taxon>
        <taxon>Glomeromycotina</taxon>
        <taxon>Glomeromycetes</taxon>
        <taxon>Diversisporales</taxon>
        <taxon>Gigasporaceae</taxon>
        <taxon>Dentiscutata</taxon>
    </lineage>
</organism>
<name>A0A9N9JM21_9GLOM</name>
<dbReference type="AlphaFoldDB" id="A0A9N9JM21"/>
<proteinExistence type="predicted"/>
<feature type="non-terminal residue" evidence="1">
    <location>
        <position position="59"/>
    </location>
</feature>
<dbReference type="EMBL" id="CAJVPY010023542">
    <property type="protein sequence ID" value="CAG8785215.1"/>
    <property type="molecule type" value="Genomic_DNA"/>
</dbReference>
<keyword evidence="2" id="KW-1185">Reference proteome</keyword>
<gene>
    <name evidence="1" type="ORF">DERYTH_LOCUS20257</name>
</gene>
<protein>
    <submittedName>
        <fullName evidence="1">28077_t:CDS:1</fullName>
    </submittedName>
</protein>
<evidence type="ECO:0000313" key="1">
    <source>
        <dbReference type="EMBL" id="CAG8785215.1"/>
    </source>
</evidence>